<keyword evidence="1" id="KW-1133">Transmembrane helix</keyword>
<dbReference type="Proteomes" id="UP000025238">
    <property type="component" value="Chromosome"/>
</dbReference>
<name>A0A023WYJ6_STUST</name>
<keyword evidence="1" id="KW-0812">Transmembrane</keyword>
<evidence type="ECO:0000256" key="1">
    <source>
        <dbReference type="SAM" id="Phobius"/>
    </source>
</evidence>
<dbReference type="OrthoDB" id="6902852at2"/>
<accession>A0A023WYJ6</accession>
<reference evidence="2 3" key="1">
    <citation type="submission" date="2014-03" db="EMBL/GenBank/DDBJ databases">
        <title>Complete genome sequence of Pseudomonas stutzeri 19SMN4.</title>
        <authorList>
            <person name="Brunet-Galmes I."/>
            <person name="Nogales B."/>
            <person name="Busquets A."/>
            <person name="Pena A."/>
            <person name="Gomila M."/>
            <person name="Garcia-Valdes E."/>
            <person name="Lalucat J."/>
            <person name="Bennasar A."/>
            <person name="Bosch R."/>
        </authorList>
    </citation>
    <scope>NUCLEOTIDE SEQUENCE [LARGE SCALE GENOMIC DNA]</scope>
    <source>
        <strain evidence="2 3">19SMN4</strain>
    </source>
</reference>
<keyword evidence="1" id="KW-0472">Membrane</keyword>
<evidence type="ECO:0000313" key="3">
    <source>
        <dbReference type="Proteomes" id="UP000025238"/>
    </source>
</evidence>
<sequence>MMRIWLWPVLIGVASTLGLIAGLVSEDTGDWLSWLALAAPVAIGLHGLSRCGARAQTRGGALRGAAPRRAGRS</sequence>
<evidence type="ECO:0000313" key="2">
    <source>
        <dbReference type="EMBL" id="AHY44830.1"/>
    </source>
</evidence>
<proteinExistence type="predicted"/>
<feature type="transmembrane region" description="Helical" evidence="1">
    <location>
        <begin position="5"/>
        <end position="25"/>
    </location>
</feature>
<protein>
    <recommendedName>
        <fullName evidence="4">DUF4175 domain-containing protein</fullName>
    </recommendedName>
</protein>
<dbReference type="KEGG" id="pstu:UIB01_21070"/>
<organism evidence="2 3">
    <name type="scientific">Stutzerimonas stutzeri</name>
    <name type="common">Pseudomonas stutzeri</name>
    <dbReference type="NCBI Taxonomy" id="316"/>
    <lineage>
        <taxon>Bacteria</taxon>
        <taxon>Pseudomonadati</taxon>
        <taxon>Pseudomonadota</taxon>
        <taxon>Gammaproteobacteria</taxon>
        <taxon>Pseudomonadales</taxon>
        <taxon>Pseudomonadaceae</taxon>
        <taxon>Stutzerimonas</taxon>
    </lineage>
</organism>
<evidence type="ECO:0008006" key="4">
    <source>
        <dbReference type="Google" id="ProtNLM"/>
    </source>
</evidence>
<feature type="transmembrane region" description="Helical" evidence="1">
    <location>
        <begin position="31"/>
        <end position="48"/>
    </location>
</feature>
<dbReference type="AlphaFoldDB" id="A0A023WYJ6"/>
<dbReference type="EMBL" id="CP007509">
    <property type="protein sequence ID" value="AHY44830.1"/>
    <property type="molecule type" value="Genomic_DNA"/>
</dbReference>
<gene>
    <name evidence="2" type="ORF">UIB01_21070</name>
</gene>